<dbReference type="EMBL" id="FQZP01000022">
    <property type="protein sequence ID" value="SHJ06533.1"/>
    <property type="molecule type" value="Genomic_DNA"/>
</dbReference>
<protein>
    <submittedName>
        <fullName evidence="1">YggT family protein</fullName>
    </submittedName>
</protein>
<dbReference type="OrthoDB" id="283553at2"/>
<keyword evidence="2" id="KW-1185">Reference proteome</keyword>
<dbReference type="Proteomes" id="UP000324781">
    <property type="component" value="Unassembled WGS sequence"/>
</dbReference>
<dbReference type="InterPro" id="IPR003425">
    <property type="entry name" value="CCB3/YggT"/>
</dbReference>
<name>A0A1M6G9B9_9FIRM</name>
<dbReference type="GO" id="GO:0016020">
    <property type="term" value="C:membrane"/>
    <property type="evidence" value="ECO:0007669"/>
    <property type="project" value="InterPro"/>
</dbReference>
<dbReference type="Pfam" id="PF02325">
    <property type="entry name" value="CCB3_YggT"/>
    <property type="match status" value="1"/>
</dbReference>
<reference evidence="1 2" key="1">
    <citation type="submission" date="2016-11" db="EMBL/GenBank/DDBJ databases">
        <authorList>
            <person name="Varghese N."/>
            <person name="Submissions S."/>
        </authorList>
    </citation>
    <scope>NUCLEOTIDE SEQUENCE [LARGE SCALE GENOMIC DNA]</scope>
    <source>
        <strain evidence="1 2">DSM 19027</strain>
    </source>
</reference>
<accession>A0A1M6G9B9</accession>
<gene>
    <name evidence="1" type="ORF">SAMN05444373_102221</name>
</gene>
<evidence type="ECO:0000313" key="1">
    <source>
        <dbReference type="EMBL" id="SHJ06533.1"/>
    </source>
</evidence>
<dbReference type="AlphaFoldDB" id="A0A1M6G9B9"/>
<sequence length="88" mass="10191">MILLQACAFALRSVVYTMEAVILLRVVCEFFVIKRDSAFMKFIIQVSEPLLIPVRKLLAQKPGKTRMRLDLSPVVAMFILYFISRLLR</sequence>
<evidence type="ECO:0000313" key="2">
    <source>
        <dbReference type="Proteomes" id="UP000324781"/>
    </source>
</evidence>
<dbReference type="RefSeq" id="WP_149678690.1">
    <property type="nucleotide sequence ID" value="NZ_DAONMB010000041.1"/>
</dbReference>
<proteinExistence type="predicted"/>
<organism evidence="1 2">
    <name type="scientific">Thermoclostridium caenicola</name>
    <dbReference type="NCBI Taxonomy" id="659425"/>
    <lineage>
        <taxon>Bacteria</taxon>
        <taxon>Bacillati</taxon>
        <taxon>Bacillota</taxon>
        <taxon>Clostridia</taxon>
        <taxon>Eubacteriales</taxon>
        <taxon>Oscillospiraceae</taxon>
        <taxon>Thermoclostridium</taxon>
    </lineage>
</organism>